<comment type="caution">
    <text evidence="2">The sequence shown here is derived from an EMBL/GenBank/DDBJ whole genome shotgun (WGS) entry which is preliminary data.</text>
</comment>
<gene>
    <name evidence="2" type="ORF">GCU60_17910</name>
</gene>
<evidence type="ECO:0000259" key="1">
    <source>
        <dbReference type="Pfam" id="PF20208"/>
    </source>
</evidence>
<dbReference type="RefSeq" id="WP_163207702.1">
    <property type="nucleotide sequence ID" value="NZ_JAAGWG010000037.1"/>
</dbReference>
<dbReference type="InterPro" id="IPR046699">
    <property type="entry name" value="ARPP-1"/>
</dbReference>
<proteinExistence type="predicted"/>
<sequence>MQLHVGQGTHRGPLTIFPVWTDAPAGHRGYVTGTDAPVDVAERAGRPAGDQLVVTNRGQRPVLLLSGELLEGGWQTRALTATTLLAPGIPSVEHVVCVEEGRWGGAVSHSRQGRRVPAAVRARFGHADAQRAVWERVRGYDAVAGPSETGSLADRLDRTAPAARDLTRGLRPLSGQRGILIGIAGRPVALEVFDSGRTLAAHWSGLLHAATLDALGRSDVRTPAALARSFAERVEGTRLTTGAPAGLGRRLSGGGRVRVDDVRWHDRTVHLSAVLQEV</sequence>
<protein>
    <recommendedName>
        <fullName evidence="1">ARG and Rhodanese-Phosphatase-superfamily-associated domain-containing protein</fullName>
    </recommendedName>
</protein>
<organism evidence="2 3">
    <name type="scientific">Blastococcus saxobsidens</name>
    <dbReference type="NCBI Taxonomy" id="138336"/>
    <lineage>
        <taxon>Bacteria</taxon>
        <taxon>Bacillati</taxon>
        <taxon>Actinomycetota</taxon>
        <taxon>Actinomycetes</taxon>
        <taxon>Geodermatophilales</taxon>
        <taxon>Geodermatophilaceae</taxon>
        <taxon>Blastococcus</taxon>
    </lineage>
</organism>
<feature type="domain" description="ARG and Rhodanese-Phosphatase-superfamily-associated" evidence="1">
    <location>
        <begin position="2"/>
        <end position="273"/>
    </location>
</feature>
<accession>A0A6L9W6D9</accession>
<evidence type="ECO:0000313" key="3">
    <source>
        <dbReference type="Proteomes" id="UP000479241"/>
    </source>
</evidence>
<dbReference type="Pfam" id="PF20208">
    <property type="entry name" value="ARPP-1"/>
    <property type="match status" value="1"/>
</dbReference>
<reference evidence="2 3" key="1">
    <citation type="submission" date="2019-12" db="EMBL/GenBank/DDBJ databases">
        <title>the WGS of Blastococcus saxobsidens 67B17.</title>
        <authorList>
            <person name="Jiang Z."/>
        </authorList>
    </citation>
    <scope>NUCLEOTIDE SEQUENCE [LARGE SCALE GENOMIC DNA]</scope>
    <source>
        <strain evidence="2 3">67B17</strain>
    </source>
</reference>
<dbReference type="AlphaFoldDB" id="A0A6L9W6D9"/>
<name>A0A6L9W6D9_9ACTN</name>
<evidence type="ECO:0000313" key="2">
    <source>
        <dbReference type="EMBL" id="NEK87617.1"/>
    </source>
</evidence>
<dbReference type="EMBL" id="JAAGWG010000037">
    <property type="protein sequence ID" value="NEK87617.1"/>
    <property type="molecule type" value="Genomic_DNA"/>
</dbReference>
<dbReference type="Proteomes" id="UP000479241">
    <property type="component" value="Unassembled WGS sequence"/>
</dbReference>